<feature type="repeat" description="TPR" evidence="3">
    <location>
        <begin position="306"/>
        <end position="339"/>
    </location>
</feature>
<evidence type="ECO:0000256" key="3">
    <source>
        <dbReference type="PROSITE-ProRule" id="PRU00339"/>
    </source>
</evidence>
<dbReference type="InterPro" id="IPR019734">
    <property type="entry name" value="TPR_rpt"/>
</dbReference>
<protein>
    <recommendedName>
        <fullName evidence="6">Tetratricopeptide repeat protein</fullName>
    </recommendedName>
</protein>
<evidence type="ECO:0000256" key="2">
    <source>
        <dbReference type="ARBA" id="ARBA00022803"/>
    </source>
</evidence>
<evidence type="ECO:0000256" key="1">
    <source>
        <dbReference type="ARBA" id="ARBA00022737"/>
    </source>
</evidence>
<evidence type="ECO:0000313" key="5">
    <source>
        <dbReference type="Proteomes" id="UP000203589"/>
    </source>
</evidence>
<dbReference type="InterPro" id="IPR050498">
    <property type="entry name" value="Ycf3"/>
</dbReference>
<dbReference type="Proteomes" id="UP000203589">
    <property type="component" value="Chromosome"/>
</dbReference>
<evidence type="ECO:0000313" key="4">
    <source>
        <dbReference type="EMBL" id="ASP22654.1"/>
    </source>
</evidence>
<dbReference type="SUPFAM" id="SSF48452">
    <property type="entry name" value="TPR-like"/>
    <property type="match status" value="3"/>
</dbReference>
<dbReference type="PANTHER" id="PTHR44858:SF1">
    <property type="entry name" value="UDP-N-ACETYLGLUCOSAMINE--PEPTIDE N-ACETYLGLUCOSAMINYLTRANSFERASE SPINDLY-RELATED"/>
    <property type="match status" value="1"/>
</dbReference>
<reference evidence="4 5" key="1">
    <citation type="submission" date="2017-07" db="EMBL/GenBank/DDBJ databases">
        <title>Genome Sequence of Antarctobacter heliothermus Strain SMS3 Isolated from a culture of the Diatom Skeletonema marinoi.</title>
        <authorList>
            <person name="Topel M."/>
            <person name="Pinder M.I.M."/>
            <person name="Johansson O.N."/>
            <person name="Kourtchenko O."/>
            <person name="Godhe A."/>
            <person name="Clarke A.K."/>
        </authorList>
    </citation>
    <scope>NUCLEOTIDE SEQUENCE [LARGE SCALE GENOMIC DNA]</scope>
    <source>
        <strain evidence="4 5">SMS3</strain>
    </source>
</reference>
<keyword evidence="2 3" id="KW-0802">TPR repeat</keyword>
<organism evidence="4 5">
    <name type="scientific">Antarctobacter heliothermus</name>
    <dbReference type="NCBI Taxonomy" id="74033"/>
    <lineage>
        <taxon>Bacteria</taxon>
        <taxon>Pseudomonadati</taxon>
        <taxon>Pseudomonadota</taxon>
        <taxon>Alphaproteobacteria</taxon>
        <taxon>Rhodobacterales</taxon>
        <taxon>Roseobacteraceae</taxon>
        <taxon>Antarctobacter</taxon>
    </lineage>
</organism>
<dbReference type="SUPFAM" id="SSF52096">
    <property type="entry name" value="ClpP/crotonase"/>
    <property type="match status" value="1"/>
</dbReference>
<dbReference type="Gene3D" id="1.25.40.10">
    <property type="entry name" value="Tetratricopeptide repeat domain"/>
    <property type="match status" value="2"/>
</dbReference>
<dbReference type="AlphaFoldDB" id="A0A222E8Y6"/>
<dbReference type="InterPro" id="IPR011990">
    <property type="entry name" value="TPR-like_helical_dom_sf"/>
</dbReference>
<dbReference type="PROSITE" id="PS50005">
    <property type="entry name" value="TPR"/>
    <property type="match status" value="1"/>
</dbReference>
<proteinExistence type="predicted"/>
<name>A0A222E8Y6_9RHOB</name>
<dbReference type="KEGG" id="aht:ANTHELSMS3_04045"/>
<dbReference type="PANTHER" id="PTHR44858">
    <property type="entry name" value="TETRATRICOPEPTIDE REPEAT PROTEIN 6"/>
    <property type="match status" value="1"/>
</dbReference>
<sequence>MACSGAISAPPLEPFKRRIDMRCPAGVRYSTVTLSAVFAICAQLATAEKETEFYPIIYDTDTPHMLSLVDEIDIRTPVMLNRALKSYPHVTQLSLSSRGGSVHSALTMSYVVHEAGLRTLIPGGAVCFSACSYLFFAGGERVAQGTLGVHQLSSTSDSLRSGQVALANIMSAYDEFGVNGAVVNKMLLTPADDMYVFDADELTALGIVNAAPCAGADAHLGRVSPLGAQELRLHVQTYPNCPSAQTAETLLANLAAADASETPVAAVTPPPQAGLHRCTDAKGWDQILRVCRAALASRDWEDNDAAALQNAIGAAFFATGDAFAAHEAFQAALSLRPETPVLLENRALALDALGQHADAALEMRAAIGATSAPPDRFFARLGLFERSADKVNTAFQVWDTLLSDDGASESLIRSWQEALISSGHLDQVADGTYTTLTRIAVQRCSFATDCLPPGTGAAPDLLPVPVSDTSLDLSRSASSSLLVALGEPDGQGSCNQGQPEMNIHMCEAMLQAGDFDAVERTQIENFLAVQYAEIEAFEEADAVMTRAINAVAPDHSLFKNRAAIRYRKGDYAGALEDVEAVRAVTSQWSRSFFQRETDVVRGNILARLGRADEAVEAWMGAIFEETEDIGDTSAQDLQRLLQKAGVYSGAIDGKFGAGSRAALAACAAATDCVISGQIGYGDYSEAFGLSYVVNLPEGPLYYDTARREHAKAAAQTCDTYVEDAIEKCTRAIDTGWLVKTEAAKAYTARSYEYYQIDAFEAALRDYRAYIRFLGYSGYDRGWYVRLLLMADQPDDALAQTERFRDTQKEEADFYRGLALAALGRNAEAERIWLAHYDRLNNVTSDFSADARVFELYQHQLERHDMLPGGYNQYQDGKSPALRAAIGRCASDPACFSLN</sequence>
<keyword evidence="1" id="KW-0677">Repeat</keyword>
<dbReference type="InterPro" id="IPR029045">
    <property type="entry name" value="ClpP/crotonase-like_dom_sf"/>
</dbReference>
<evidence type="ECO:0008006" key="6">
    <source>
        <dbReference type="Google" id="ProtNLM"/>
    </source>
</evidence>
<accession>A0A222E8Y6</accession>
<keyword evidence="5" id="KW-1185">Reference proteome</keyword>
<dbReference type="EMBL" id="CP022540">
    <property type="protein sequence ID" value="ASP22654.1"/>
    <property type="molecule type" value="Genomic_DNA"/>
</dbReference>
<gene>
    <name evidence="4" type="ORF">ANTHELSMS3_04045</name>
</gene>